<dbReference type="PANTHER" id="PTHR47331">
    <property type="entry name" value="PHD-TYPE DOMAIN-CONTAINING PROTEIN"/>
    <property type="match status" value="1"/>
</dbReference>
<feature type="domain" description="Integrase catalytic" evidence="1">
    <location>
        <begin position="138"/>
        <end position="325"/>
    </location>
</feature>
<evidence type="ECO:0000313" key="3">
    <source>
        <dbReference type="Proteomes" id="UP000708208"/>
    </source>
</evidence>
<dbReference type="EMBL" id="CAJVCH010318203">
    <property type="protein sequence ID" value="CAG7786442.1"/>
    <property type="molecule type" value="Genomic_DNA"/>
</dbReference>
<dbReference type="Proteomes" id="UP000708208">
    <property type="component" value="Unassembled WGS sequence"/>
</dbReference>
<dbReference type="OrthoDB" id="5967017at2759"/>
<protein>
    <recommendedName>
        <fullName evidence="1">Integrase catalytic domain-containing protein</fullName>
    </recommendedName>
</protein>
<dbReference type="GO" id="GO:0015074">
    <property type="term" value="P:DNA integration"/>
    <property type="evidence" value="ECO:0007669"/>
    <property type="project" value="InterPro"/>
</dbReference>
<sequence>WLKVKEPKSEVLDVAELDEAEFLLLRVVQRESFPKKPENFHCGISVELCERGLYRVKTRITRGDEPYSFKYPILLPAKHPLVTILIEKTHRENNHAGVQVIMATLRERFWIIRSRQAVKSVLRTCVRCARFDSKRLEAAPAPLPLDRVRMASAFEVVGVDLAGPMYLKKGQKAWIVLYTCSVYRAIHLELVMTLSTESFLQSLRRFIARRGRPAIIHSDNGTNFLGAANLFDRLDWNKIQGYSAATRIQWKFNPPTAAWWGGWWERMVRMVKQLLRRILGRSTLNYEELITVLCDCEAIINSRPLTYVSEDMADLSPISPSMFIQDVREPGVPDMDLID</sequence>
<dbReference type="PROSITE" id="PS50994">
    <property type="entry name" value="INTEGRASE"/>
    <property type="match status" value="1"/>
</dbReference>
<comment type="caution">
    <text evidence="2">The sequence shown here is derived from an EMBL/GenBank/DDBJ whole genome shotgun (WGS) entry which is preliminary data.</text>
</comment>
<dbReference type="InterPro" id="IPR001584">
    <property type="entry name" value="Integrase_cat-core"/>
</dbReference>
<keyword evidence="3" id="KW-1185">Reference proteome</keyword>
<dbReference type="AlphaFoldDB" id="A0A8J2KDI1"/>
<proteinExistence type="predicted"/>
<feature type="non-terminal residue" evidence="2">
    <location>
        <position position="1"/>
    </location>
</feature>
<dbReference type="PANTHER" id="PTHR47331:SF1">
    <property type="entry name" value="GAG-LIKE PROTEIN"/>
    <property type="match status" value="1"/>
</dbReference>
<accession>A0A8J2KDI1</accession>
<feature type="non-terminal residue" evidence="2">
    <location>
        <position position="339"/>
    </location>
</feature>
<evidence type="ECO:0000313" key="2">
    <source>
        <dbReference type="EMBL" id="CAG7786442.1"/>
    </source>
</evidence>
<reference evidence="2" key="1">
    <citation type="submission" date="2021-06" db="EMBL/GenBank/DDBJ databases">
        <authorList>
            <person name="Hodson N. C."/>
            <person name="Mongue J. A."/>
            <person name="Jaron S. K."/>
        </authorList>
    </citation>
    <scope>NUCLEOTIDE SEQUENCE</scope>
</reference>
<name>A0A8J2KDI1_9HEXA</name>
<dbReference type="InterPro" id="IPR041588">
    <property type="entry name" value="Integrase_H2C2"/>
</dbReference>
<organism evidence="2 3">
    <name type="scientific">Allacma fusca</name>
    <dbReference type="NCBI Taxonomy" id="39272"/>
    <lineage>
        <taxon>Eukaryota</taxon>
        <taxon>Metazoa</taxon>
        <taxon>Ecdysozoa</taxon>
        <taxon>Arthropoda</taxon>
        <taxon>Hexapoda</taxon>
        <taxon>Collembola</taxon>
        <taxon>Symphypleona</taxon>
        <taxon>Sminthuridae</taxon>
        <taxon>Allacma</taxon>
    </lineage>
</organism>
<gene>
    <name evidence="2" type="ORF">AFUS01_LOCUS25011</name>
</gene>
<dbReference type="Pfam" id="PF17921">
    <property type="entry name" value="Integrase_H2C2"/>
    <property type="match status" value="1"/>
</dbReference>
<evidence type="ECO:0000259" key="1">
    <source>
        <dbReference type="PROSITE" id="PS50994"/>
    </source>
</evidence>